<keyword evidence="2" id="KW-0808">Transferase</keyword>
<dbReference type="EMBL" id="SDPU01000020">
    <property type="protein sequence ID" value="RYU13095.1"/>
    <property type="molecule type" value="Genomic_DNA"/>
</dbReference>
<dbReference type="OrthoDB" id="4936934at2"/>
<name>A0A4Q5J685_9ACTN</name>
<dbReference type="InterPro" id="IPR000182">
    <property type="entry name" value="GNAT_dom"/>
</dbReference>
<dbReference type="Proteomes" id="UP000291189">
    <property type="component" value="Unassembled WGS sequence"/>
</dbReference>
<protein>
    <submittedName>
        <fullName evidence="2">GNAT family N-acetyltransferase</fullName>
    </submittedName>
</protein>
<dbReference type="Pfam" id="PF00583">
    <property type="entry name" value="Acetyltransf_1"/>
    <property type="match status" value="1"/>
</dbReference>
<evidence type="ECO:0000313" key="3">
    <source>
        <dbReference type="Proteomes" id="UP000291189"/>
    </source>
</evidence>
<dbReference type="PROSITE" id="PS51186">
    <property type="entry name" value="GNAT"/>
    <property type="match status" value="1"/>
</dbReference>
<dbReference type="InterPro" id="IPR016181">
    <property type="entry name" value="Acyl_CoA_acyltransferase"/>
</dbReference>
<comment type="caution">
    <text evidence="2">The sequence shown here is derived from an EMBL/GenBank/DDBJ whole genome shotgun (WGS) entry which is preliminary data.</text>
</comment>
<dbReference type="SUPFAM" id="SSF55729">
    <property type="entry name" value="Acyl-CoA N-acyltransferases (Nat)"/>
    <property type="match status" value="1"/>
</dbReference>
<sequence>MPDSSPARVRVAASADRAAVAGLSRAWAEEKAGQVIDDPDFDSVFAGWAEREESRRVTWLVDVDGADVGMLNMLVFERMPRPGDVASGRPTRWGYVANVYVDAGHRDRGLGRLLLDAAASYAERERFARIVLSPSERSVPLYTRAGFVPATSLLVKPLG</sequence>
<dbReference type="AlphaFoldDB" id="A0A4Q5J685"/>
<dbReference type="Gene3D" id="3.40.630.30">
    <property type="match status" value="1"/>
</dbReference>
<reference evidence="2 3" key="1">
    <citation type="submission" date="2019-01" db="EMBL/GenBank/DDBJ databases">
        <title>Nocardioides guangzhouensis sp. nov., an actinobacterium isolated from soil.</title>
        <authorList>
            <person name="Fu Y."/>
            <person name="Cai Y."/>
            <person name="Lin Z."/>
            <person name="Chen P."/>
        </authorList>
    </citation>
    <scope>NUCLEOTIDE SEQUENCE [LARGE SCALE GENOMIC DNA]</scope>
    <source>
        <strain evidence="2 3">NBRC 105384</strain>
    </source>
</reference>
<keyword evidence="3" id="KW-1185">Reference proteome</keyword>
<feature type="domain" description="N-acetyltransferase" evidence="1">
    <location>
        <begin position="7"/>
        <end position="159"/>
    </location>
</feature>
<dbReference type="GO" id="GO:0016747">
    <property type="term" value="F:acyltransferase activity, transferring groups other than amino-acyl groups"/>
    <property type="evidence" value="ECO:0007669"/>
    <property type="project" value="InterPro"/>
</dbReference>
<dbReference type="RefSeq" id="WP_129986914.1">
    <property type="nucleotide sequence ID" value="NZ_SDPU01000020.1"/>
</dbReference>
<organism evidence="2 3">
    <name type="scientific">Nocardioides iriomotensis</name>
    <dbReference type="NCBI Taxonomy" id="715784"/>
    <lineage>
        <taxon>Bacteria</taxon>
        <taxon>Bacillati</taxon>
        <taxon>Actinomycetota</taxon>
        <taxon>Actinomycetes</taxon>
        <taxon>Propionibacteriales</taxon>
        <taxon>Nocardioidaceae</taxon>
        <taxon>Nocardioides</taxon>
    </lineage>
</organism>
<evidence type="ECO:0000313" key="2">
    <source>
        <dbReference type="EMBL" id="RYU13095.1"/>
    </source>
</evidence>
<evidence type="ECO:0000259" key="1">
    <source>
        <dbReference type="PROSITE" id="PS51186"/>
    </source>
</evidence>
<dbReference type="CDD" id="cd04301">
    <property type="entry name" value="NAT_SF"/>
    <property type="match status" value="1"/>
</dbReference>
<accession>A0A4Q5J685</accession>
<proteinExistence type="predicted"/>
<gene>
    <name evidence="2" type="ORF">ETU37_09260</name>
</gene>